<dbReference type="InterPro" id="IPR002937">
    <property type="entry name" value="Amino_oxidase"/>
</dbReference>
<feature type="domain" description="Amine oxidase" evidence="1">
    <location>
        <begin position="13"/>
        <end position="468"/>
    </location>
</feature>
<gene>
    <name evidence="2" type="ORF">HERILL_LOCUS11193</name>
</gene>
<keyword evidence="3" id="KW-1185">Reference proteome</keyword>
<dbReference type="PANTHER" id="PTHR10742">
    <property type="entry name" value="FLAVIN MONOAMINE OXIDASE"/>
    <property type="match status" value="1"/>
</dbReference>
<evidence type="ECO:0000259" key="1">
    <source>
        <dbReference type="Pfam" id="PF01593"/>
    </source>
</evidence>
<proteinExistence type="predicted"/>
<accession>A0A7R8YWN2</accession>
<organism evidence="2 3">
    <name type="scientific">Hermetia illucens</name>
    <name type="common">Black soldier fly</name>
    <dbReference type="NCBI Taxonomy" id="343691"/>
    <lineage>
        <taxon>Eukaryota</taxon>
        <taxon>Metazoa</taxon>
        <taxon>Ecdysozoa</taxon>
        <taxon>Arthropoda</taxon>
        <taxon>Hexapoda</taxon>
        <taxon>Insecta</taxon>
        <taxon>Pterygota</taxon>
        <taxon>Neoptera</taxon>
        <taxon>Endopterygota</taxon>
        <taxon>Diptera</taxon>
        <taxon>Brachycera</taxon>
        <taxon>Stratiomyomorpha</taxon>
        <taxon>Stratiomyidae</taxon>
        <taxon>Hermetiinae</taxon>
        <taxon>Hermetia</taxon>
    </lineage>
</organism>
<dbReference type="EMBL" id="LR899012">
    <property type="protein sequence ID" value="CAD7088583.1"/>
    <property type="molecule type" value="Genomic_DNA"/>
</dbReference>
<dbReference type="OrthoDB" id="5046242at2759"/>
<dbReference type="InParanoid" id="A0A7R8YWN2"/>
<dbReference type="GO" id="GO:0046592">
    <property type="term" value="F:polyamine oxidase activity"/>
    <property type="evidence" value="ECO:0007669"/>
    <property type="project" value="TreeGrafter"/>
</dbReference>
<dbReference type="Gene3D" id="3.50.50.60">
    <property type="entry name" value="FAD/NAD(P)-binding domain"/>
    <property type="match status" value="2"/>
</dbReference>
<dbReference type="Pfam" id="PF01593">
    <property type="entry name" value="Amino_oxidase"/>
    <property type="match status" value="3"/>
</dbReference>
<dbReference type="PANTHER" id="PTHR10742:SF398">
    <property type="entry name" value="AMINE OXIDASE DOMAIN-CONTAINING PROTEIN-RELATED"/>
    <property type="match status" value="1"/>
</dbReference>
<dbReference type="Gene3D" id="3.90.660.10">
    <property type="match status" value="2"/>
</dbReference>
<feature type="domain" description="Amine oxidase" evidence="1">
    <location>
        <begin position="964"/>
        <end position="1002"/>
    </location>
</feature>
<dbReference type="SUPFAM" id="SSF51905">
    <property type="entry name" value="FAD/NAD(P)-binding domain"/>
    <property type="match status" value="2"/>
</dbReference>
<feature type="domain" description="Amine oxidase" evidence="1">
    <location>
        <begin position="498"/>
        <end position="900"/>
    </location>
</feature>
<name>A0A7R8YWN2_HERIL</name>
<dbReference type="Proteomes" id="UP000594454">
    <property type="component" value="Chromosome 4"/>
</dbReference>
<dbReference type="AlphaFoldDB" id="A0A7R8YWN2"/>
<dbReference type="InterPro" id="IPR036188">
    <property type="entry name" value="FAD/NAD-bd_sf"/>
</dbReference>
<evidence type="ECO:0000313" key="3">
    <source>
        <dbReference type="Proteomes" id="UP000594454"/>
    </source>
</evidence>
<dbReference type="InterPro" id="IPR050281">
    <property type="entry name" value="Flavin_monoamine_oxidase"/>
</dbReference>
<sequence>MDPKIVVIGAGAAGIAAATKLLEIGFKNVLVLEAEDRIGGRIHTVRFGENVLDMGAQWCHGERGNVIYQMANKYNVFDSSQAQYNRFDCVRSNGEYIPTYLTDRLTAMIAQILEEAKEDLKAAKGISVGTYLCKRYEDLLNDPKNYHIDRELAVQFLEMYQKYECSVDAADTLFEVSGPGFLTYRECEGSTLTNWKDRGFVTVLDIMMGKFPEGPHSKNVLDKRILLNKKVEKIVWDSRENSKVLVKCEDGDHVEADHVICTASLGVLKERHTQLFSPKLPIEKVRAIESFTLGTVNKLFIEFEKPFWPAGWVGFNLVWTKDDLQNIRRCKDNWLEDVFGFYMVDYQPNVLCGWISGVNARRMEMVPEKQVLEGLMFLLRKFLKWNIPDPVNFKRSTWYTNPNFRGSYSFFSLKAEQMEAKQAHLAKPVSRHTEGPPVLLFAGEATHDHYYSTVHGAIETGWREAHRIASFYSSCQNKSSIMSSTSKIYDAVVIGSGLAGLGAAYTLKNANRTFIVLEAQNYVGGRVKSQQMKVFKTQNNFKETDGLIELGAQWLHGVQNDLHRIADENNLLRPEESEEALGSYIREDGYVFDEFFHKRIDFEIGQILTKCIDFRSNDVENCPKSVEDFLDQEFQKYVDKIGTEEEKEMAYQIYDWHKRFEIIDNSCLSLKALSAKYWGMYSFNGESCQAHINFKHGFSSVTDIIAKEIGAENIKLNSTVVEIDWDIFKKDKDLVSVRTASGETYMTKHVLVTCSLGVLKMCHEKLFRPILPEPIHAAIDQIGFETINKIFLQFEYPWWHPMEGIQLIFNSSSDYSNAKWTRYLTGFDILYPGAPNTLVGWVGSYGAIEMEKCSDEQIAEDCVELLRKFTKLEVPFPVKFACSRWNSNEFVRGGYSYLSTKCDESGYSGATLSTPITTNDLRIRSSDLLQTFNNLAISENATNGLAMKNGIATKSDSSTQSDSQCKDARPILLFAGEACHSKYFSTAHGAFLSGIEQAQTILKYA</sequence>
<dbReference type="SUPFAM" id="SSF54373">
    <property type="entry name" value="FAD-linked reductases, C-terminal domain"/>
    <property type="match status" value="2"/>
</dbReference>
<evidence type="ECO:0000313" key="2">
    <source>
        <dbReference type="EMBL" id="CAD7088583.1"/>
    </source>
</evidence>
<protein>
    <recommendedName>
        <fullName evidence="1">Amine oxidase domain-containing protein</fullName>
    </recommendedName>
</protein>
<reference evidence="2 3" key="1">
    <citation type="submission" date="2020-11" db="EMBL/GenBank/DDBJ databases">
        <authorList>
            <person name="Wallbank WR R."/>
            <person name="Pardo Diaz C."/>
            <person name="Kozak K."/>
            <person name="Martin S."/>
            <person name="Jiggins C."/>
            <person name="Moest M."/>
            <person name="Warren A I."/>
            <person name="Generalovic N T."/>
            <person name="Byers J.R.P. K."/>
            <person name="Montejo-Kovacevich G."/>
            <person name="Yen C E."/>
        </authorList>
    </citation>
    <scope>NUCLEOTIDE SEQUENCE [LARGE SCALE GENOMIC DNA]</scope>
</reference>